<keyword evidence="3" id="KW-0436">Ligase</keyword>
<dbReference type="Pfam" id="PF00708">
    <property type="entry name" value="Acylphosphatase"/>
    <property type="match status" value="1"/>
</dbReference>
<dbReference type="EC" id="6.2.-.-" evidence="9"/>
<dbReference type="InterPro" id="IPR055128">
    <property type="entry name" value="HypF_C_2"/>
</dbReference>
<dbReference type="GO" id="GO:0051604">
    <property type="term" value="P:protein maturation"/>
    <property type="evidence" value="ECO:0007669"/>
    <property type="project" value="TreeGrafter"/>
</dbReference>
<dbReference type="EMBL" id="JACHIH010000003">
    <property type="protein sequence ID" value="MBB5046249.1"/>
    <property type="molecule type" value="Genomic_DNA"/>
</dbReference>
<dbReference type="NCBIfam" id="TIGR00143">
    <property type="entry name" value="hypF"/>
    <property type="match status" value="1"/>
</dbReference>
<keyword evidence="5" id="KW-0863">Zinc-finger</keyword>
<dbReference type="InterPro" id="IPR051060">
    <property type="entry name" value="Carbamoyltrans_HypF-like"/>
</dbReference>
<dbReference type="Proteomes" id="UP000542353">
    <property type="component" value="Unassembled WGS sequence"/>
</dbReference>
<comment type="function">
    <text evidence="9">Involved in the maturation of [NiFe] hydrogenases. Along with HypE, it catalyzes the synthesis of the CN ligands of the active site iron of [NiFe]-hydrogenases. HypF functions as a carbamoyl transferase using carbamoylphosphate as a substrate and transferring the carboxamido moiety in an ATP-dependent reaction to the thiolate of the C-terminal cysteine of HypE yielding a protein-S-carboxamide.</text>
</comment>
<dbReference type="Pfam" id="PF17788">
    <property type="entry name" value="HypF_C"/>
    <property type="match status" value="1"/>
</dbReference>
<dbReference type="PANTHER" id="PTHR42959:SF1">
    <property type="entry name" value="CARBAMOYLTRANSFERASE HYPF"/>
    <property type="match status" value="1"/>
</dbReference>
<dbReference type="GO" id="GO:0008270">
    <property type="term" value="F:zinc ion binding"/>
    <property type="evidence" value="ECO:0007669"/>
    <property type="project" value="UniProtKB-KW"/>
</dbReference>
<feature type="domain" description="Acylphosphatase-like" evidence="11">
    <location>
        <begin position="15"/>
        <end position="102"/>
    </location>
</feature>
<evidence type="ECO:0000256" key="5">
    <source>
        <dbReference type="ARBA" id="ARBA00022771"/>
    </source>
</evidence>
<evidence type="ECO:0000256" key="4">
    <source>
        <dbReference type="ARBA" id="ARBA00022723"/>
    </source>
</evidence>
<dbReference type="InterPro" id="IPR017945">
    <property type="entry name" value="DHBP_synth_RibB-like_a/b_dom"/>
</dbReference>
<comment type="pathway">
    <text evidence="1 9">Protein modification; [NiFe] hydrogenase maturation.</text>
</comment>
<dbReference type="SUPFAM" id="SSF53067">
    <property type="entry name" value="Actin-like ATPase domain"/>
    <property type="match status" value="1"/>
</dbReference>
<dbReference type="GO" id="GO:0016874">
    <property type="term" value="F:ligase activity"/>
    <property type="evidence" value="ECO:0007669"/>
    <property type="project" value="UniProtKB-UniRule"/>
</dbReference>
<dbReference type="Pfam" id="PF22521">
    <property type="entry name" value="HypF_C_2"/>
    <property type="match status" value="1"/>
</dbReference>
<sequence length="785" mass="83371">MTMERGERDAPLRAAECIRVRGLVQGVGFRPFVHALAQRLQLAGSVHNDSEGVLIHVAGQAAAIDALVTAIRDEPPALAHVASIERALWSAPSGLVTFAIAASPAEHGGRHTAGVVPDARICAACESEIDTPGERRYRYAFASCTACGPRFSIIDAIPYDRPNTTMRDFPLCAPCRGEYESPVDRRFHAQPIACPECGPRLWIENPDGVRVASDDPLAAAVEALRQGQILALKGLGGFHLACDAGNGAAVEALRARKRRPAKPFALMAPDLANIRKFCRVDPCEAALLASPAAPIVLLEWLNREGLAAAVAPNQALLGFMLPTTPLHHLLLGEFGGALVMTSGNVSGEPQVIDNADAQRKLGGFADSFLMHDRRIARRLDDSVARVVSGEPRLLRHARGYAPAPRRLPPGFASAPPVLALGGEMKAAICLTRNNEALLSHHLGDLEEPLTYREFVRAIDDYAQLFDHRPALLAADLHPAYRSSAWAEQAAAERDLPLARVQHHHAHIAAAMAERAWPRDCGRVVGIALDGIGYGRDGTVWGGEILLCDYMDFTRMARLKPVPLPGGARAVTQPWRNLLAQLDAAFGIDGTAAYMPTLPGGAILAGQQLGVLRQAMARGLNSPLSSSCGRLFDAVAAALALSPAQLSFEGEAAMALEALASNSVDTRCYPFSVDTATLPWSIDPAPMWRALLEDLRDGVPIADIAARFHFGLAEAFCDAALRIAKANDAQAIALGGGVFQNGLLLQACLTRLTASSLPVLSPAQIPANDGGLAFGQAIIAAARALA</sequence>
<feature type="domain" description="YrdC-like" evidence="12">
    <location>
        <begin position="214"/>
        <end position="399"/>
    </location>
</feature>
<evidence type="ECO:0000256" key="9">
    <source>
        <dbReference type="PIRNR" id="PIRNR006256"/>
    </source>
</evidence>
<evidence type="ECO:0000256" key="2">
    <source>
        <dbReference type="ARBA" id="ARBA00008097"/>
    </source>
</evidence>
<dbReference type="SUPFAM" id="SSF54975">
    <property type="entry name" value="Acylphosphatase/BLUF domain-like"/>
    <property type="match status" value="1"/>
</dbReference>
<dbReference type="PIRSF" id="PIRSF006256">
    <property type="entry name" value="CMPcnvr_hdrg_mat"/>
    <property type="match status" value="1"/>
</dbReference>
<dbReference type="InterPro" id="IPR004421">
    <property type="entry name" value="Carbamoyltransferase_HypF"/>
</dbReference>
<comment type="catalytic activity">
    <reaction evidence="7 9">
        <text>C-terminal L-cysteinyl-[HypE protein] + carbamoyl phosphate + ATP + H2O = C-terminal S-carboxamide-L-cysteinyl-[HypE protein] + AMP + phosphate + diphosphate + H(+)</text>
        <dbReference type="Rhea" id="RHEA:55636"/>
        <dbReference type="Rhea" id="RHEA-COMP:14247"/>
        <dbReference type="Rhea" id="RHEA-COMP:14392"/>
        <dbReference type="ChEBI" id="CHEBI:15377"/>
        <dbReference type="ChEBI" id="CHEBI:15378"/>
        <dbReference type="ChEBI" id="CHEBI:30616"/>
        <dbReference type="ChEBI" id="CHEBI:33019"/>
        <dbReference type="ChEBI" id="CHEBI:43474"/>
        <dbReference type="ChEBI" id="CHEBI:58228"/>
        <dbReference type="ChEBI" id="CHEBI:76913"/>
        <dbReference type="ChEBI" id="CHEBI:139126"/>
        <dbReference type="ChEBI" id="CHEBI:456215"/>
    </reaction>
</comment>
<dbReference type="InterPro" id="IPR006070">
    <property type="entry name" value="Sua5-like_dom"/>
</dbReference>
<dbReference type="InterPro" id="IPR001792">
    <property type="entry name" value="Acylphosphatase-like_dom"/>
</dbReference>
<evidence type="ECO:0000256" key="6">
    <source>
        <dbReference type="ARBA" id="ARBA00022833"/>
    </source>
</evidence>
<evidence type="ECO:0000256" key="3">
    <source>
        <dbReference type="ARBA" id="ARBA00022598"/>
    </source>
</evidence>
<dbReference type="InterPro" id="IPR011125">
    <property type="entry name" value="Znf_HypF"/>
</dbReference>
<dbReference type="InterPro" id="IPR017968">
    <property type="entry name" value="Acylphosphatase_CS"/>
</dbReference>
<dbReference type="FunFam" id="3.30.420.40:FF:000124">
    <property type="entry name" value="Carbamoyltransferase HypF"/>
    <property type="match status" value="1"/>
</dbReference>
<dbReference type="Gene3D" id="3.30.110.120">
    <property type="match status" value="1"/>
</dbReference>
<evidence type="ECO:0000256" key="1">
    <source>
        <dbReference type="ARBA" id="ARBA00004711"/>
    </source>
</evidence>
<name>A0A7W8DXH6_9BRAD</name>
<feature type="active site" evidence="10">
    <location>
        <position position="48"/>
    </location>
</feature>
<evidence type="ECO:0000259" key="11">
    <source>
        <dbReference type="PROSITE" id="PS51160"/>
    </source>
</evidence>
<dbReference type="PANTHER" id="PTHR42959">
    <property type="entry name" value="CARBAMOYLTRANSFERASE"/>
    <property type="match status" value="1"/>
</dbReference>
<comment type="caution">
    <text evidence="13">The sequence shown here is derived from an EMBL/GenBank/DDBJ whole genome shotgun (WGS) entry which is preliminary data.</text>
</comment>
<dbReference type="SUPFAM" id="SSF55821">
    <property type="entry name" value="YrdC/RibB"/>
    <property type="match status" value="1"/>
</dbReference>
<dbReference type="Pfam" id="PF07503">
    <property type="entry name" value="zf-HYPF"/>
    <property type="match status" value="2"/>
</dbReference>
<dbReference type="RefSeq" id="WP_184254906.1">
    <property type="nucleotide sequence ID" value="NZ_JACHIH010000003.1"/>
</dbReference>
<dbReference type="Gene3D" id="3.30.420.40">
    <property type="match status" value="1"/>
</dbReference>
<comment type="catalytic activity">
    <reaction evidence="10">
        <text>an acyl phosphate + H2O = a carboxylate + phosphate + H(+)</text>
        <dbReference type="Rhea" id="RHEA:14965"/>
        <dbReference type="ChEBI" id="CHEBI:15377"/>
        <dbReference type="ChEBI" id="CHEBI:15378"/>
        <dbReference type="ChEBI" id="CHEBI:29067"/>
        <dbReference type="ChEBI" id="CHEBI:43474"/>
        <dbReference type="ChEBI" id="CHEBI:59918"/>
        <dbReference type="EC" id="3.6.1.7"/>
    </reaction>
</comment>
<dbReference type="InterPro" id="IPR036046">
    <property type="entry name" value="Acylphosphatase-like_dom_sf"/>
</dbReference>
<dbReference type="GO" id="GO:0016743">
    <property type="term" value="F:carboxyl- or carbamoyltransferase activity"/>
    <property type="evidence" value="ECO:0007669"/>
    <property type="project" value="UniProtKB-UniRule"/>
</dbReference>
<keyword evidence="4" id="KW-0479">Metal-binding</keyword>
<evidence type="ECO:0000256" key="10">
    <source>
        <dbReference type="PROSITE-ProRule" id="PRU00520"/>
    </source>
</evidence>
<evidence type="ECO:0000313" key="13">
    <source>
        <dbReference type="EMBL" id="MBB5046249.1"/>
    </source>
</evidence>
<keyword evidence="6" id="KW-0862">Zinc</keyword>
<dbReference type="GO" id="GO:0003998">
    <property type="term" value="F:acylphosphatase activity"/>
    <property type="evidence" value="ECO:0007669"/>
    <property type="project" value="UniProtKB-EC"/>
</dbReference>
<dbReference type="InterPro" id="IPR043129">
    <property type="entry name" value="ATPase_NBD"/>
</dbReference>
<dbReference type="AlphaFoldDB" id="A0A7W8DXH6"/>
<evidence type="ECO:0000259" key="12">
    <source>
        <dbReference type="PROSITE" id="PS51163"/>
    </source>
</evidence>
<evidence type="ECO:0000256" key="7">
    <source>
        <dbReference type="ARBA" id="ARBA00048220"/>
    </source>
</evidence>
<dbReference type="Gene3D" id="3.90.870.50">
    <property type="match status" value="1"/>
</dbReference>
<keyword evidence="14" id="KW-1185">Reference proteome</keyword>
<protein>
    <recommendedName>
        <fullName evidence="8 9">Carbamoyltransferase HypF</fullName>
        <ecNumber evidence="9">6.2.-.-</ecNumber>
    </recommendedName>
</protein>
<dbReference type="GO" id="GO:0003725">
    <property type="term" value="F:double-stranded RNA binding"/>
    <property type="evidence" value="ECO:0007669"/>
    <property type="project" value="InterPro"/>
</dbReference>
<proteinExistence type="inferred from homology"/>
<dbReference type="Pfam" id="PF01300">
    <property type="entry name" value="Sua5_yciO_yrdC"/>
    <property type="match status" value="1"/>
</dbReference>
<gene>
    <name evidence="13" type="ORF">HNR60_000991</name>
</gene>
<reference evidence="13 14" key="1">
    <citation type="submission" date="2020-08" db="EMBL/GenBank/DDBJ databases">
        <title>Genomic Encyclopedia of Type Strains, Phase IV (KMG-IV): sequencing the most valuable type-strain genomes for metagenomic binning, comparative biology and taxonomic classification.</title>
        <authorList>
            <person name="Goeker M."/>
        </authorList>
    </citation>
    <scope>NUCLEOTIDE SEQUENCE [LARGE SCALE GENOMIC DNA]</scope>
    <source>
        <strain evidence="13 14">DSM 12706</strain>
    </source>
</reference>
<keyword evidence="10" id="KW-0378">Hydrolase</keyword>
<dbReference type="PROSITE" id="PS51160">
    <property type="entry name" value="ACYLPHOSPHATASE_3"/>
    <property type="match status" value="1"/>
</dbReference>
<dbReference type="PROSITE" id="PS00150">
    <property type="entry name" value="ACYLPHOSPHATASE_1"/>
    <property type="match status" value="1"/>
</dbReference>
<dbReference type="Gene3D" id="3.30.420.360">
    <property type="match status" value="1"/>
</dbReference>
<dbReference type="InterPro" id="IPR041440">
    <property type="entry name" value="HypF_C"/>
</dbReference>
<dbReference type="UniPathway" id="UPA00335"/>
<organism evidence="13 14">
    <name type="scientific">Rhodopseudomonas rhenobacensis</name>
    <dbReference type="NCBI Taxonomy" id="87461"/>
    <lineage>
        <taxon>Bacteria</taxon>
        <taxon>Pseudomonadati</taxon>
        <taxon>Pseudomonadota</taxon>
        <taxon>Alphaproteobacteria</taxon>
        <taxon>Hyphomicrobiales</taxon>
        <taxon>Nitrobacteraceae</taxon>
        <taxon>Rhodopseudomonas</taxon>
    </lineage>
</organism>
<evidence type="ECO:0000313" key="14">
    <source>
        <dbReference type="Proteomes" id="UP000542353"/>
    </source>
</evidence>
<accession>A0A7W8DXH6</accession>
<evidence type="ECO:0000256" key="8">
    <source>
        <dbReference type="ARBA" id="ARBA00072168"/>
    </source>
</evidence>
<dbReference type="PROSITE" id="PS51163">
    <property type="entry name" value="YRDC"/>
    <property type="match status" value="1"/>
</dbReference>
<comment type="similarity">
    <text evidence="2 9">Belongs to the carbamoyltransferase HypF family.</text>
</comment>
<feature type="active site" evidence="10">
    <location>
        <position position="30"/>
    </location>
</feature>